<keyword evidence="14" id="KW-1185">Reference proteome</keyword>
<evidence type="ECO:0000256" key="11">
    <source>
        <dbReference type="SAM" id="Phobius"/>
    </source>
</evidence>
<protein>
    <recommendedName>
        <fullName evidence="2">Type II secretion system protein H</fullName>
    </recommendedName>
    <alternativeName>
        <fullName evidence="10">General secretion pathway protein H</fullName>
    </alternativeName>
</protein>
<comment type="similarity">
    <text evidence="9">Belongs to the GSP H family.</text>
</comment>
<evidence type="ECO:0000256" key="2">
    <source>
        <dbReference type="ARBA" id="ARBA00021549"/>
    </source>
</evidence>
<evidence type="ECO:0000256" key="1">
    <source>
        <dbReference type="ARBA" id="ARBA00004377"/>
    </source>
</evidence>
<dbReference type="GO" id="GO:0015627">
    <property type="term" value="C:type II protein secretion system complex"/>
    <property type="evidence" value="ECO:0007669"/>
    <property type="project" value="InterPro"/>
</dbReference>
<dbReference type="InterPro" id="IPR012902">
    <property type="entry name" value="N_methyl_site"/>
</dbReference>
<evidence type="ECO:0000256" key="9">
    <source>
        <dbReference type="ARBA" id="ARBA00025772"/>
    </source>
</evidence>
<evidence type="ECO:0000256" key="5">
    <source>
        <dbReference type="ARBA" id="ARBA00022519"/>
    </source>
</evidence>
<sequence>MSLTQQRYRPSTLSPSQRERGFSLVELMIALAIGTILLMIAAPQFNSAIQTQQSNTEVTNLMMDMQYARSEAIKEGQNVTICASTDGASCSGTTWNSGWIIFSNISAASPAAFTKGTDVKLRVQPSLTTKDTITSSPATNSITYNRDGFGVNFGNATGQLFTLHNAPINNAATRCLFLDALGRQKVYKYGDTPATGFSCS</sequence>
<dbReference type="InterPro" id="IPR022346">
    <property type="entry name" value="T2SS_GspH"/>
</dbReference>
<keyword evidence="3" id="KW-1003">Cell membrane</keyword>
<name>A0A4R5W4K8_9BURK</name>
<keyword evidence="4" id="KW-0488">Methylation</keyword>
<evidence type="ECO:0000256" key="3">
    <source>
        <dbReference type="ARBA" id="ARBA00022475"/>
    </source>
</evidence>
<evidence type="ECO:0000256" key="7">
    <source>
        <dbReference type="ARBA" id="ARBA00022989"/>
    </source>
</evidence>
<feature type="domain" description="General secretion pathway GspH" evidence="12">
    <location>
        <begin position="58"/>
        <end position="182"/>
    </location>
</feature>
<dbReference type="Gene3D" id="3.55.40.10">
    <property type="entry name" value="minor pseudopilin epsh domain"/>
    <property type="match status" value="1"/>
</dbReference>
<evidence type="ECO:0000313" key="13">
    <source>
        <dbReference type="EMBL" id="TDK68022.1"/>
    </source>
</evidence>
<dbReference type="Pfam" id="PF07963">
    <property type="entry name" value="N_methyl"/>
    <property type="match status" value="1"/>
</dbReference>
<dbReference type="SUPFAM" id="SSF54523">
    <property type="entry name" value="Pili subunits"/>
    <property type="match status" value="1"/>
</dbReference>
<dbReference type="OrthoDB" id="8592199at2"/>
<evidence type="ECO:0000256" key="8">
    <source>
        <dbReference type="ARBA" id="ARBA00023136"/>
    </source>
</evidence>
<keyword evidence="5" id="KW-0997">Cell inner membrane</keyword>
<evidence type="ECO:0000256" key="6">
    <source>
        <dbReference type="ARBA" id="ARBA00022692"/>
    </source>
</evidence>
<evidence type="ECO:0000259" key="12">
    <source>
        <dbReference type="Pfam" id="PF12019"/>
    </source>
</evidence>
<dbReference type="Pfam" id="PF12019">
    <property type="entry name" value="GspH"/>
    <property type="match status" value="1"/>
</dbReference>
<comment type="caution">
    <text evidence="13">The sequence shown here is derived from an EMBL/GenBank/DDBJ whole genome shotgun (WGS) entry which is preliminary data.</text>
</comment>
<accession>A0A4R5W4K8</accession>
<dbReference type="EMBL" id="SMYL01000001">
    <property type="protein sequence ID" value="TDK68022.1"/>
    <property type="molecule type" value="Genomic_DNA"/>
</dbReference>
<dbReference type="PROSITE" id="PS00409">
    <property type="entry name" value="PROKAR_NTER_METHYL"/>
    <property type="match status" value="1"/>
</dbReference>
<dbReference type="InterPro" id="IPR045584">
    <property type="entry name" value="Pilin-like"/>
</dbReference>
<organism evidence="13 14">
    <name type="scientific">Sapientia aquatica</name>
    <dbReference type="NCBI Taxonomy" id="1549640"/>
    <lineage>
        <taxon>Bacteria</taxon>
        <taxon>Pseudomonadati</taxon>
        <taxon>Pseudomonadota</taxon>
        <taxon>Betaproteobacteria</taxon>
        <taxon>Burkholderiales</taxon>
        <taxon>Oxalobacteraceae</taxon>
        <taxon>Sapientia</taxon>
    </lineage>
</organism>
<evidence type="ECO:0000256" key="4">
    <source>
        <dbReference type="ARBA" id="ARBA00022481"/>
    </source>
</evidence>
<dbReference type="GO" id="GO:0005886">
    <property type="term" value="C:plasma membrane"/>
    <property type="evidence" value="ECO:0007669"/>
    <property type="project" value="UniProtKB-SubCell"/>
</dbReference>
<comment type="subcellular location">
    <subcellularLocation>
        <location evidence="1">Cell inner membrane</location>
        <topology evidence="1">Single-pass membrane protein</topology>
    </subcellularLocation>
</comment>
<dbReference type="AlphaFoldDB" id="A0A4R5W4K8"/>
<keyword evidence="6 11" id="KW-0812">Transmembrane</keyword>
<dbReference type="GO" id="GO:0015628">
    <property type="term" value="P:protein secretion by the type II secretion system"/>
    <property type="evidence" value="ECO:0007669"/>
    <property type="project" value="InterPro"/>
</dbReference>
<dbReference type="NCBIfam" id="TIGR02532">
    <property type="entry name" value="IV_pilin_GFxxxE"/>
    <property type="match status" value="1"/>
</dbReference>
<evidence type="ECO:0000256" key="10">
    <source>
        <dbReference type="ARBA" id="ARBA00030775"/>
    </source>
</evidence>
<feature type="transmembrane region" description="Helical" evidence="11">
    <location>
        <begin position="21"/>
        <end position="42"/>
    </location>
</feature>
<dbReference type="RefSeq" id="WP_133324276.1">
    <property type="nucleotide sequence ID" value="NZ_SMYL01000001.1"/>
</dbReference>
<keyword evidence="8 11" id="KW-0472">Membrane</keyword>
<gene>
    <name evidence="13" type="ORF">E2I14_00230</name>
</gene>
<dbReference type="Proteomes" id="UP000294829">
    <property type="component" value="Unassembled WGS sequence"/>
</dbReference>
<reference evidence="13 14" key="1">
    <citation type="submission" date="2019-03" db="EMBL/GenBank/DDBJ databases">
        <title>Sapientia aquatica gen. nov., sp. nov., isolated from a crater lake.</title>
        <authorList>
            <person name="Felfoldi T."/>
            <person name="Szabo A."/>
            <person name="Toth E."/>
            <person name="Schumann P."/>
            <person name="Keki Z."/>
            <person name="Marialigeti K."/>
            <person name="Mathe I."/>
        </authorList>
    </citation>
    <scope>NUCLEOTIDE SEQUENCE [LARGE SCALE GENOMIC DNA]</scope>
    <source>
        <strain evidence="13 14">SA-152</strain>
    </source>
</reference>
<proteinExistence type="inferred from homology"/>
<evidence type="ECO:0000313" key="14">
    <source>
        <dbReference type="Proteomes" id="UP000294829"/>
    </source>
</evidence>
<keyword evidence="7 11" id="KW-1133">Transmembrane helix</keyword>